<evidence type="ECO:0000259" key="5">
    <source>
        <dbReference type="PROSITE" id="PS51722"/>
    </source>
</evidence>
<dbReference type="PANTHER" id="PTHR43261">
    <property type="entry name" value="TRANSLATION ELONGATION FACTOR G-RELATED"/>
    <property type="match status" value="1"/>
</dbReference>
<dbReference type="SUPFAM" id="SSF54980">
    <property type="entry name" value="EF-G C-terminal domain-like"/>
    <property type="match status" value="2"/>
</dbReference>
<dbReference type="InterPro" id="IPR005517">
    <property type="entry name" value="Transl_elong_EFG/EF2_IV"/>
</dbReference>
<evidence type="ECO:0000256" key="2">
    <source>
        <dbReference type="ARBA" id="ARBA00022917"/>
    </source>
</evidence>
<dbReference type="SUPFAM" id="SSF52540">
    <property type="entry name" value="P-loop containing nucleoside triphosphate hydrolases"/>
    <property type="match status" value="1"/>
</dbReference>
<dbReference type="AlphaFoldDB" id="A0A914C408"/>
<evidence type="ECO:0000313" key="7">
    <source>
        <dbReference type="WBParaSite" id="ACRNAN_Path_172.g614.t1"/>
    </source>
</evidence>
<dbReference type="PANTHER" id="PTHR43261:SF1">
    <property type="entry name" value="RIBOSOME-RELEASING FACTOR 2, MITOCHONDRIAL"/>
    <property type="match status" value="1"/>
</dbReference>
<dbReference type="InterPro" id="IPR009000">
    <property type="entry name" value="Transl_B-barrel_sf"/>
</dbReference>
<dbReference type="GO" id="GO:0032790">
    <property type="term" value="P:ribosome disassembly"/>
    <property type="evidence" value="ECO:0007669"/>
    <property type="project" value="TreeGrafter"/>
</dbReference>
<dbReference type="InterPro" id="IPR014721">
    <property type="entry name" value="Ribsml_uS5_D2-typ_fold_subgr"/>
</dbReference>
<dbReference type="Gene3D" id="3.30.70.870">
    <property type="entry name" value="Elongation Factor G (Translational Gtpase), domain 3"/>
    <property type="match status" value="1"/>
</dbReference>
<dbReference type="InterPro" id="IPR041095">
    <property type="entry name" value="EFG_II"/>
</dbReference>
<dbReference type="InterPro" id="IPR027417">
    <property type="entry name" value="P-loop_NTPase"/>
</dbReference>
<sequence length="716" mass="80580">MIILRLILRNFPYKHQFTIRRCLKISKETAPINRIRNIGIIAHIDAGKTTISERLLYLSGVTKTIGDVDSGDTVTDFMELERERGITIQSAAITSFWRNHRINLIDTPGHVDFTVEVERCLRVLDGVVTLLDGSAGVQAQTLTVWRQAKKFEHPAVFFVNKMDKPNSNFDLSINSVEHRLNIPVCAISKPLYKNDKHVLLIDLINRKSLNVLEDNAKWETILHEELYKATENLYSKIADVDESFGELVLNSESYLQISPEEIKRAIRKATLARKLSPIACGSGLRSTASVIPVLDMVVDFLPSPIERNYRLPNAELCALVFKISHDKKKGRLGYIRVYKGVLDKKPLFNVNRQTLEADLKIFTPYSDELASVDSVSTGNIAVVSGLKDTITGDTLINNLTSKGEKFRLKDEEYENYKLEGIETPDPVFFCSVEPPNLASLNRMQKALAELSIEDPSLRIREDNELNQTVIEGMGELHIEIIKERLRREYDLKVFMSPPKVSYKEVLRHIVTQSAEVSDTFGTHNHWCNMSLDLEPSKRPFKMITSNLSENTIRKEWQKAISDGCKNALYNGPVLGFPISNVNVVVKNLNVSGGRVNASLLSACASRCVTEALKKASMSVMEPMMMIEVMVFDDEVEGLIRDVTDILISRRAKISDIDKPEGNYKLTVVKAQIPLAQTTGLANQIRSVTSGMGSFHMEFSGYQEVPEETILQLRGHV</sequence>
<dbReference type="SUPFAM" id="SSF54211">
    <property type="entry name" value="Ribosomal protein S5 domain 2-like"/>
    <property type="match status" value="1"/>
</dbReference>
<dbReference type="GO" id="GO:0005759">
    <property type="term" value="C:mitochondrial matrix"/>
    <property type="evidence" value="ECO:0007669"/>
    <property type="project" value="UniProtKB-ARBA"/>
</dbReference>
<dbReference type="CDD" id="cd03713">
    <property type="entry name" value="EFG_mtEFG_C"/>
    <property type="match status" value="1"/>
</dbReference>
<evidence type="ECO:0000256" key="3">
    <source>
        <dbReference type="ARBA" id="ARBA00023128"/>
    </source>
</evidence>
<proteinExistence type="predicted"/>
<dbReference type="Gene3D" id="3.40.50.300">
    <property type="entry name" value="P-loop containing nucleotide triphosphate hydrolases"/>
    <property type="match status" value="1"/>
</dbReference>
<dbReference type="InterPro" id="IPR020568">
    <property type="entry name" value="Ribosomal_Su5_D2-typ_SF"/>
</dbReference>
<keyword evidence="3" id="KW-0496">Mitochondrion</keyword>
<dbReference type="Proteomes" id="UP000887540">
    <property type="component" value="Unplaced"/>
</dbReference>
<dbReference type="PROSITE" id="PS00301">
    <property type="entry name" value="G_TR_1"/>
    <property type="match status" value="1"/>
</dbReference>
<dbReference type="InterPro" id="IPR035649">
    <property type="entry name" value="EFG_V"/>
</dbReference>
<feature type="domain" description="Tr-type G" evidence="5">
    <location>
        <begin position="33"/>
        <end position="305"/>
    </location>
</feature>
<dbReference type="InterPro" id="IPR005225">
    <property type="entry name" value="Small_GTP-bd"/>
</dbReference>
<dbReference type="Gene3D" id="3.30.230.10">
    <property type="match status" value="1"/>
</dbReference>
<dbReference type="CDD" id="cd16262">
    <property type="entry name" value="EFG_III"/>
    <property type="match status" value="1"/>
</dbReference>
<dbReference type="Pfam" id="PF14492">
    <property type="entry name" value="EFG_III"/>
    <property type="match status" value="1"/>
</dbReference>
<dbReference type="GO" id="GO:0032543">
    <property type="term" value="P:mitochondrial translation"/>
    <property type="evidence" value="ECO:0007669"/>
    <property type="project" value="TreeGrafter"/>
</dbReference>
<dbReference type="Gene3D" id="3.30.70.240">
    <property type="match status" value="1"/>
</dbReference>
<accession>A0A914C408</accession>
<name>A0A914C408_9BILA</name>
<dbReference type="GO" id="GO:0005525">
    <property type="term" value="F:GTP binding"/>
    <property type="evidence" value="ECO:0007669"/>
    <property type="project" value="UniProtKB-KW"/>
</dbReference>
<dbReference type="PROSITE" id="PS51722">
    <property type="entry name" value="G_TR_2"/>
    <property type="match status" value="1"/>
</dbReference>
<reference evidence="7" key="1">
    <citation type="submission" date="2022-11" db="UniProtKB">
        <authorList>
            <consortium name="WormBaseParasite"/>
        </authorList>
    </citation>
    <scope>IDENTIFICATION</scope>
</reference>
<dbReference type="InterPro" id="IPR035647">
    <property type="entry name" value="EFG_III/V"/>
</dbReference>
<dbReference type="SMART" id="SM00838">
    <property type="entry name" value="EFG_C"/>
    <property type="match status" value="1"/>
</dbReference>
<dbReference type="InterPro" id="IPR009022">
    <property type="entry name" value="EFG_III"/>
</dbReference>
<evidence type="ECO:0000313" key="6">
    <source>
        <dbReference type="Proteomes" id="UP000887540"/>
    </source>
</evidence>
<dbReference type="FunFam" id="3.40.50.300:FF:000514">
    <property type="entry name" value="Ribosome-releasing factor 2, mitochondrial"/>
    <property type="match status" value="1"/>
</dbReference>
<keyword evidence="1" id="KW-0547">Nucleotide-binding</keyword>
<dbReference type="InterPro" id="IPR053905">
    <property type="entry name" value="EF-G-like_DII"/>
</dbReference>
<dbReference type="SMART" id="SM00889">
    <property type="entry name" value="EFG_IV"/>
    <property type="match status" value="1"/>
</dbReference>
<dbReference type="Pfam" id="PF00679">
    <property type="entry name" value="EFG_C"/>
    <property type="match status" value="1"/>
</dbReference>
<dbReference type="WBParaSite" id="ACRNAN_Path_172.g614.t1">
    <property type="protein sequence ID" value="ACRNAN_Path_172.g614.t1"/>
    <property type="gene ID" value="ACRNAN_Path_172.g614"/>
</dbReference>
<dbReference type="SUPFAM" id="SSF50447">
    <property type="entry name" value="Translation proteins"/>
    <property type="match status" value="1"/>
</dbReference>
<dbReference type="GO" id="GO:0003924">
    <property type="term" value="F:GTPase activity"/>
    <property type="evidence" value="ECO:0007669"/>
    <property type="project" value="InterPro"/>
</dbReference>
<dbReference type="PRINTS" id="PR00315">
    <property type="entry name" value="ELONGATNFCT"/>
</dbReference>
<evidence type="ECO:0000256" key="1">
    <source>
        <dbReference type="ARBA" id="ARBA00022741"/>
    </source>
</evidence>
<organism evidence="6 7">
    <name type="scientific">Acrobeloides nanus</name>
    <dbReference type="NCBI Taxonomy" id="290746"/>
    <lineage>
        <taxon>Eukaryota</taxon>
        <taxon>Metazoa</taxon>
        <taxon>Ecdysozoa</taxon>
        <taxon>Nematoda</taxon>
        <taxon>Chromadorea</taxon>
        <taxon>Rhabditida</taxon>
        <taxon>Tylenchina</taxon>
        <taxon>Cephalobomorpha</taxon>
        <taxon>Cephaloboidea</taxon>
        <taxon>Cephalobidae</taxon>
        <taxon>Acrobeloides</taxon>
    </lineage>
</organism>
<dbReference type="InterPro" id="IPR000795">
    <property type="entry name" value="T_Tr_GTP-bd_dom"/>
</dbReference>
<keyword evidence="6" id="KW-1185">Reference proteome</keyword>
<keyword evidence="2" id="KW-0648">Protein biosynthesis</keyword>
<protein>
    <submittedName>
        <fullName evidence="7">Tr-type G domain-containing protein</fullName>
    </submittedName>
</protein>
<keyword evidence="4" id="KW-0342">GTP-binding</keyword>
<dbReference type="InterPro" id="IPR031157">
    <property type="entry name" value="G_TR_CS"/>
</dbReference>
<dbReference type="Pfam" id="PF00009">
    <property type="entry name" value="GTP_EFTU"/>
    <property type="match status" value="1"/>
</dbReference>
<dbReference type="Pfam" id="PF03764">
    <property type="entry name" value="EFG_IV"/>
    <property type="match status" value="1"/>
</dbReference>
<dbReference type="Gene3D" id="2.40.30.10">
    <property type="entry name" value="Translation factors"/>
    <property type="match status" value="1"/>
</dbReference>
<dbReference type="NCBIfam" id="TIGR00231">
    <property type="entry name" value="small_GTP"/>
    <property type="match status" value="1"/>
</dbReference>
<dbReference type="InterPro" id="IPR000640">
    <property type="entry name" value="EFG_V-like"/>
</dbReference>
<evidence type="ECO:0000256" key="4">
    <source>
        <dbReference type="ARBA" id="ARBA00023134"/>
    </source>
</evidence>
<dbReference type="Pfam" id="PF22042">
    <property type="entry name" value="EF-G_D2"/>
    <property type="match status" value="1"/>
</dbReference>